<keyword evidence="7" id="KW-1185">Reference proteome</keyword>
<dbReference type="GO" id="GO:0046076">
    <property type="term" value="P:dTTP catabolic process"/>
    <property type="evidence" value="ECO:0007669"/>
    <property type="project" value="TreeGrafter"/>
</dbReference>
<dbReference type="AlphaFoldDB" id="A0A2W2ABZ8"/>
<accession>A0A2W2ABZ8</accession>
<proteinExistence type="inferred from homology"/>
<dbReference type="PANTHER" id="PTHR30522">
    <property type="entry name" value="NUCLEOSIDE TRIPHOSPHATE PYROPHOSPHOHYDROLASE"/>
    <property type="match status" value="1"/>
</dbReference>
<evidence type="ECO:0000313" key="7">
    <source>
        <dbReference type="Proteomes" id="UP000248745"/>
    </source>
</evidence>
<dbReference type="NCBIfam" id="TIGR00444">
    <property type="entry name" value="mazG"/>
    <property type="match status" value="1"/>
</dbReference>
<dbReference type="GO" id="GO:0047693">
    <property type="term" value="F:ATP diphosphatase activity"/>
    <property type="evidence" value="ECO:0007669"/>
    <property type="project" value="UniProtKB-EC"/>
</dbReference>
<dbReference type="InterPro" id="IPR048015">
    <property type="entry name" value="NTP-PPase_MazG-like_N"/>
</dbReference>
<dbReference type="CDD" id="cd11528">
    <property type="entry name" value="NTP-PPase_MazG_Nterm"/>
    <property type="match status" value="1"/>
</dbReference>
<evidence type="ECO:0000259" key="5">
    <source>
        <dbReference type="Pfam" id="PF03819"/>
    </source>
</evidence>
<dbReference type="SUPFAM" id="SSF101386">
    <property type="entry name" value="all-alpha NTP pyrophosphatases"/>
    <property type="match status" value="2"/>
</dbReference>
<dbReference type="GO" id="GO:0046047">
    <property type="term" value="P:TTP catabolic process"/>
    <property type="evidence" value="ECO:0007669"/>
    <property type="project" value="TreeGrafter"/>
</dbReference>
<dbReference type="Gene3D" id="1.10.287.1080">
    <property type="entry name" value="MazG-like"/>
    <property type="match status" value="2"/>
</dbReference>
<dbReference type="EMBL" id="QKTW01000016">
    <property type="protein sequence ID" value="PZF72811.1"/>
    <property type="molecule type" value="Genomic_DNA"/>
</dbReference>
<dbReference type="InterPro" id="IPR004518">
    <property type="entry name" value="MazG-like_dom"/>
</dbReference>
<dbReference type="NCBIfam" id="NF007113">
    <property type="entry name" value="PRK09562.1"/>
    <property type="match status" value="1"/>
</dbReference>
<organism evidence="6 7">
    <name type="scientific">Taibaiella soli</name>
    <dbReference type="NCBI Taxonomy" id="1649169"/>
    <lineage>
        <taxon>Bacteria</taxon>
        <taxon>Pseudomonadati</taxon>
        <taxon>Bacteroidota</taxon>
        <taxon>Chitinophagia</taxon>
        <taxon>Chitinophagales</taxon>
        <taxon>Chitinophagaceae</taxon>
        <taxon>Taibaiella</taxon>
    </lineage>
</organism>
<dbReference type="RefSeq" id="WP_110998845.1">
    <property type="nucleotide sequence ID" value="NZ_QKTW01000016.1"/>
</dbReference>
<feature type="domain" description="NTP pyrophosphohydrolase MazG-like" evidence="5">
    <location>
        <begin position="162"/>
        <end position="221"/>
    </location>
</feature>
<dbReference type="GO" id="GO:0046081">
    <property type="term" value="P:dUTP catabolic process"/>
    <property type="evidence" value="ECO:0007669"/>
    <property type="project" value="TreeGrafter"/>
</dbReference>
<gene>
    <name evidence="6" type="ORF">DN068_10365</name>
</gene>
<dbReference type="OrthoDB" id="9808939at2"/>
<dbReference type="Proteomes" id="UP000248745">
    <property type="component" value="Unassembled WGS sequence"/>
</dbReference>
<evidence type="ECO:0000256" key="4">
    <source>
        <dbReference type="ARBA" id="ARBA00074799"/>
    </source>
</evidence>
<evidence type="ECO:0000256" key="2">
    <source>
        <dbReference type="ARBA" id="ARBA00061115"/>
    </source>
</evidence>
<dbReference type="InterPro" id="IPR011551">
    <property type="entry name" value="NTP_PyrPHydrolase_MazG"/>
</dbReference>
<comment type="caution">
    <text evidence="6">The sequence shown here is derived from an EMBL/GenBank/DDBJ whole genome shotgun (WGS) entry which is preliminary data.</text>
</comment>
<dbReference type="GO" id="GO:0046052">
    <property type="term" value="P:UTP catabolic process"/>
    <property type="evidence" value="ECO:0007669"/>
    <property type="project" value="TreeGrafter"/>
</dbReference>
<dbReference type="InterPro" id="IPR048011">
    <property type="entry name" value="NTP-PPase_MazG-like_C"/>
</dbReference>
<name>A0A2W2ABZ8_9BACT</name>
<dbReference type="EC" id="3.6.1.8" evidence="3"/>
<dbReference type="FunFam" id="1.10.287.1080:FF:000003">
    <property type="entry name" value="Nucleoside triphosphate pyrophosphohydrolase"/>
    <property type="match status" value="1"/>
</dbReference>
<evidence type="ECO:0000256" key="1">
    <source>
        <dbReference type="ARBA" id="ARBA00052141"/>
    </source>
</evidence>
<keyword evidence="6" id="KW-0378">Hydrolase</keyword>
<protein>
    <recommendedName>
        <fullName evidence="4">Nucleoside triphosphate pyrophosphohydrolase</fullName>
        <ecNumber evidence="3">3.6.1.8</ecNumber>
    </recommendedName>
</protein>
<dbReference type="GO" id="GO:0046061">
    <property type="term" value="P:dATP catabolic process"/>
    <property type="evidence" value="ECO:0007669"/>
    <property type="project" value="TreeGrafter"/>
</dbReference>
<dbReference type="FunFam" id="1.10.287.1080:FF:000001">
    <property type="entry name" value="Nucleoside triphosphate pyrophosphohydrolase"/>
    <property type="match status" value="1"/>
</dbReference>
<reference evidence="6 7" key="1">
    <citation type="submission" date="2018-06" db="EMBL/GenBank/DDBJ databases">
        <title>Mucibacter soli gen. nov., sp. nov., a new member of the family Chitinophagaceae producing mucin.</title>
        <authorList>
            <person name="Kim M.-K."/>
            <person name="Park S."/>
            <person name="Kim T.-S."/>
            <person name="Joung Y."/>
            <person name="Han J.-H."/>
            <person name="Kim S.B."/>
        </authorList>
    </citation>
    <scope>NUCLEOTIDE SEQUENCE [LARGE SCALE GENOMIC DNA]</scope>
    <source>
        <strain evidence="6 7">R1-15</strain>
    </source>
</reference>
<comment type="catalytic activity">
    <reaction evidence="1">
        <text>ATP + H2O = AMP + diphosphate + H(+)</text>
        <dbReference type="Rhea" id="RHEA:14245"/>
        <dbReference type="ChEBI" id="CHEBI:15377"/>
        <dbReference type="ChEBI" id="CHEBI:15378"/>
        <dbReference type="ChEBI" id="CHEBI:30616"/>
        <dbReference type="ChEBI" id="CHEBI:33019"/>
        <dbReference type="ChEBI" id="CHEBI:456215"/>
        <dbReference type="EC" id="3.6.1.8"/>
    </reaction>
</comment>
<evidence type="ECO:0000313" key="6">
    <source>
        <dbReference type="EMBL" id="PZF72811.1"/>
    </source>
</evidence>
<sequence>MEYAQSLERLRNILDELREKCPWDKKQTIHTLRQQTIEETYELADAITENDWKGLKEELGDLLLHILFYSKIGAEQNQFTLEDVIEGVCNKLVTRHPHIYSGVKVQDDEEVKQNWEKIKLKEGKKSVLAGVPPSLPAIMKALRLQDKTKQVGFEWDHIDQVKEKVDEEISELYEAIATDNPEEIEQEFGDVLFALVNYARFLKLDPEAALEKTNKKFIRRFQQMEVMAQEKGKQLHDMTLLEMDDLWNTVKATERN</sequence>
<dbReference type="CDD" id="cd11529">
    <property type="entry name" value="NTP-PPase_MazG_Cterm"/>
    <property type="match status" value="1"/>
</dbReference>
<dbReference type="GO" id="GO:0006203">
    <property type="term" value="P:dGTP catabolic process"/>
    <property type="evidence" value="ECO:0007669"/>
    <property type="project" value="TreeGrafter"/>
</dbReference>
<dbReference type="GO" id="GO:0006950">
    <property type="term" value="P:response to stress"/>
    <property type="evidence" value="ECO:0007669"/>
    <property type="project" value="UniProtKB-ARBA"/>
</dbReference>
<feature type="domain" description="NTP pyrophosphohydrolase MazG-like" evidence="5">
    <location>
        <begin position="27"/>
        <end position="99"/>
    </location>
</feature>
<evidence type="ECO:0000256" key="3">
    <source>
        <dbReference type="ARBA" id="ARBA00066372"/>
    </source>
</evidence>
<dbReference type="Pfam" id="PF03819">
    <property type="entry name" value="MazG"/>
    <property type="match status" value="2"/>
</dbReference>
<dbReference type="PANTHER" id="PTHR30522:SF0">
    <property type="entry name" value="NUCLEOSIDE TRIPHOSPHATE PYROPHOSPHOHYDROLASE"/>
    <property type="match status" value="1"/>
</dbReference>
<comment type="similarity">
    <text evidence="2">Belongs to the nucleoside triphosphate pyrophosphohydrolase family.</text>
</comment>